<evidence type="ECO:0000313" key="3">
    <source>
        <dbReference type="Proteomes" id="UP000252107"/>
    </source>
</evidence>
<sequence length="181" mass="19266">MKLIQKLGITTASFVLGFGSISLPSATQAAQIWNFKYSGSNTVPISASGTFTTTDLDPVSNTYTITEITGTRTVGGVVQQILSLLPALEFGSSDNLLYASEPFLTISGFSYKVEGDESVNLYSNYTLGLTGYSEQDSKARYATDFTFEASKVPEPLTLGGTAIAGAIGLWMKRKQKASTAL</sequence>
<keyword evidence="1" id="KW-0732">Signal</keyword>
<proteinExistence type="predicted"/>
<dbReference type="EMBL" id="LXQD01000352">
    <property type="protein sequence ID" value="RCJ17961.1"/>
    <property type="molecule type" value="Genomic_DNA"/>
</dbReference>
<dbReference type="NCBIfam" id="TIGR04155">
    <property type="entry name" value="cyano_PEP"/>
    <property type="match status" value="1"/>
</dbReference>
<dbReference type="Proteomes" id="UP000252107">
    <property type="component" value="Unassembled WGS sequence"/>
</dbReference>
<feature type="signal peptide" evidence="1">
    <location>
        <begin position="1"/>
        <end position="29"/>
    </location>
</feature>
<reference evidence="2" key="1">
    <citation type="submission" date="2016-04" db="EMBL/GenBank/DDBJ databases">
        <authorList>
            <person name="Tabuchi Yagui T.R."/>
        </authorList>
    </citation>
    <scope>NUCLEOTIDE SEQUENCE [LARGE SCALE GENOMIC DNA]</scope>
    <source>
        <strain evidence="2">NIES-26</strain>
    </source>
</reference>
<dbReference type="InterPro" id="IPR013424">
    <property type="entry name" value="Ice-binding_C"/>
</dbReference>
<name>A0A367Q2E2_9NOSO</name>
<feature type="chain" id="PRO_5016836570" description="PEP-CTERM sorting domain-containing protein" evidence="1">
    <location>
        <begin position="30"/>
        <end position="181"/>
    </location>
</feature>
<accession>A0A367Q2E2</accession>
<organism evidence="2 3">
    <name type="scientific">Nostoc minutum NIES-26</name>
    <dbReference type="NCBI Taxonomy" id="1844469"/>
    <lineage>
        <taxon>Bacteria</taxon>
        <taxon>Bacillati</taxon>
        <taxon>Cyanobacteriota</taxon>
        <taxon>Cyanophyceae</taxon>
        <taxon>Nostocales</taxon>
        <taxon>Nostocaceae</taxon>
        <taxon>Nostoc</taxon>
    </lineage>
</organism>
<gene>
    <name evidence="2" type="ORF">A6770_33410</name>
</gene>
<comment type="caution">
    <text evidence="2">The sequence shown here is derived from an EMBL/GenBank/DDBJ whole genome shotgun (WGS) entry which is preliminary data.</text>
</comment>
<keyword evidence="3" id="KW-1185">Reference proteome</keyword>
<evidence type="ECO:0008006" key="4">
    <source>
        <dbReference type="Google" id="ProtNLM"/>
    </source>
</evidence>
<evidence type="ECO:0000313" key="2">
    <source>
        <dbReference type="EMBL" id="RCJ17961.1"/>
    </source>
</evidence>
<evidence type="ECO:0000256" key="1">
    <source>
        <dbReference type="SAM" id="SignalP"/>
    </source>
</evidence>
<dbReference type="AlphaFoldDB" id="A0A367Q2E2"/>
<protein>
    <recommendedName>
        <fullName evidence="4">PEP-CTERM sorting domain-containing protein</fullName>
    </recommendedName>
</protein>
<dbReference type="InterPro" id="IPR026374">
    <property type="entry name" value="Cyano_PEP"/>
</dbReference>
<dbReference type="NCBIfam" id="TIGR02595">
    <property type="entry name" value="PEP_CTERM"/>
    <property type="match status" value="1"/>
</dbReference>